<name>A0A0C3QLZ3_9AGAM</name>
<dbReference type="EMBL" id="KN822946">
    <property type="protein sequence ID" value="KIO33845.1"/>
    <property type="molecule type" value="Genomic_DNA"/>
</dbReference>
<dbReference type="HOGENOM" id="CLU_826892_0_0_1"/>
<accession>A0A0C3QLZ3</accession>
<keyword evidence="2" id="KW-0472">Membrane</keyword>
<protein>
    <submittedName>
        <fullName evidence="3">Uncharacterized protein</fullName>
    </submittedName>
</protein>
<keyword evidence="2" id="KW-0812">Transmembrane</keyword>
<sequence length="336" mass="36762">MLTPHIIWLFAGSLYCILLLTALFGSSCYWEPIATELLLQRNPQLVHSTSPEANVTSLVELVGEAVQLTSNSSFAAAPKSPSILHTTVYERCWCDVAASIFLSAVAIHDRLSPLPTPIPPESATPSPKLKRKDWKSPIALFPPSGFFDPYDQAAWESASLVRHARQLMPPQDDNEEAVDSTNTTSVEEAGRLMVEDKGSDGASDKPGVAQKGFGGLMHRLSEYKPRLSGEDMRHYWSCLTSMPAAVQSAWNRSPLEGQTSGGKEESPAPLPTPPSNASESQIQTSAPSEPETQLPVPFSGFWIKSWRAAAQFFRQKHDLTPYGVPVIVDFGWSRQA</sequence>
<keyword evidence="4" id="KW-1185">Reference proteome</keyword>
<dbReference type="Proteomes" id="UP000054248">
    <property type="component" value="Unassembled WGS sequence"/>
</dbReference>
<reference evidence="4" key="2">
    <citation type="submission" date="2015-01" db="EMBL/GenBank/DDBJ databases">
        <title>Evolutionary Origins and Diversification of the Mycorrhizal Mutualists.</title>
        <authorList>
            <consortium name="DOE Joint Genome Institute"/>
            <consortium name="Mycorrhizal Genomics Consortium"/>
            <person name="Kohler A."/>
            <person name="Kuo A."/>
            <person name="Nagy L.G."/>
            <person name="Floudas D."/>
            <person name="Copeland A."/>
            <person name="Barry K.W."/>
            <person name="Cichocki N."/>
            <person name="Veneault-Fourrey C."/>
            <person name="LaButti K."/>
            <person name="Lindquist E.A."/>
            <person name="Lipzen A."/>
            <person name="Lundell T."/>
            <person name="Morin E."/>
            <person name="Murat C."/>
            <person name="Riley R."/>
            <person name="Ohm R."/>
            <person name="Sun H."/>
            <person name="Tunlid A."/>
            <person name="Henrissat B."/>
            <person name="Grigoriev I.V."/>
            <person name="Hibbett D.S."/>
            <person name="Martin F."/>
        </authorList>
    </citation>
    <scope>NUCLEOTIDE SEQUENCE [LARGE SCALE GENOMIC DNA]</scope>
    <source>
        <strain evidence="4">MUT 4182</strain>
    </source>
</reference>
<evidence type="ECO:0000313" key="4">
    <source>
        <dbReference type="Proteomes" id="UP000054248"/>
    </source>
</evidence>
<feature type="compositionally biased region" description="Polar residues" evidence="1">
    <location>
        <begin position="275"/>
        <end position="291"/>
    </location>
</feature>
<evidence type="ECO:0000313" key="3">
    <source>
        <dbReference type="EMBL" id="KIO33845.1"/>
    </source>
</evidence>
<proteinExistence type="predicted"/>
<reference evidence="3 4" key="1">
    <citation type="submission" date="2014-04" db="EMBL/GenBank/DDBJ databases">
        <authorList>
            <consortium name="DOE Joint Genome Institute"/>
            <person name="Kuo A."/>
            <person name="Girlanda M."/>
            <person name="Perotto S."/>
            <person name="Kohler A."/>
            <person name="Nagy L.G."/>
            <person name="Floudas D."/>
            <person name="Copeland A."/>
            <person name="Barry K.W."/>
            <person name="Cichocki N."/>
            <person name="Veneault-Fourrey C."/>
            <person name="LaButti K."/>
            <person name="Lindquist E.A."/>
            <person name="Lipzen A."/>
            <person name="Lundell T."/>
            <person name="Morin E."/>
            <person name="Murat C."/>
            <person name="Sun H."/>
            <person name="Tunlid A."/>
            <person name="Henrissat B."/>
            <person name="Grigoriev I.V."/>
            <person name="Hibbett D.S."/>
            <person name="Martin F."/>
            <person name="Nordberg H.P."/>
            <person name="Cantor M.N."/>
            <person name="Hua S.X."/>
        </authorList>
    </citation>
    <scope>NUCLEOTIDE SEQUENCE [LARGE SCALE GENOMIC DNA]</scope>
    <source>
        <strain evidence="3 4">MUT 4182</strain>
    </source>
</reference>
<feature type="region of interest" description="Disordered" evidence="1">
    <location>
        <begin position="253"/>
        <end position="293"/>
    </location>
</feature>
<feature type="transmembrane region" description="Helical" evidence="2">
    <location>
        <begin position="6"/>
        <end position="30"/>
    </location>
</feature>
<evidence type="ECO:0000256" key="1">
    <source>
        <dbReference type="SAM" id="MobiDB-lite"/>
    </source>
</evidence>
<gene>
    <name evidence="3" type="ORF">M407DRAFT_178278</name>
</gene>
<dbReference type="OrthoDB" id="5563033at2759"/>
<evidence type="ECO:0000256" key="2">
    <source>
        <dbReference type="SAM" id="Phobius"/>
    </source>
</evidence>
<organism evidence="3 4">
    <name type="scientific">Tulasnella calospora MUT 4182</name>
    <dbReference type="NCBI Taxonomy" id="1051891"/>
    <lineage>
        <taxon>Eukaryota</taxon>
        <taxon>Fungi</taxon>
        <taxon>Dikarya</taxon>
        <taxon>Basidiomycota</taxon>
        <taxon>Agaricomycotina</taxon>
        <taxon>Agaricomycetes</taxon>
        <taxon>Cantharellales</taxon>
        <taxon>Tulasnellaceae</taxon>
        <taxon>Tulasnella</taxon>
    </lineage>
</organism>
<keyword evidence="2" id="KW-1133">Transmembrane helix</keyword>
<dbReference type="AlphaFoldDB" id="A0A0C3QLZ3"/>